<comment type="caution">
    <text evidence="11">The sequence shown here is derived from an EMBL/GenBank/DDBJ whole genome shotgun (WGS) entry which is preliminary data.</text>
</comment>
<evidence type="ECO:0000259" key="10">
    <source>
        <dbReference type="Pfam" id="PF01248"/>
    </source>
</evidence>
<evidence type="ECO:0000313" key="12">
    <source>
        <dbReference type="Proteomes" id="UP000738359"/>
    </source>
</evidence>
<evidence type="ECO:0000256" key="1">
    <source>
        <dbReference type="ARBA" id="ARBA00004604"/>
    </source>
</evidence>
<evidence type="ECO:0000256" key="5">
    <source>
        <dbReference type="ARBA" id="ARBA00022884"/>
    </source>
</evidence>
<dbReference type="GO" id="GO:0031120">
    <property type="term" value="P:snRNA pseudouridine synthesis"/>
    <property type="evidence" value="ECO:0007669"/>
    <property type="project" value="UniProtKB-UniRule"/>
</dbReference>
<evidence type="ECO:0000256" key="4">
    <source>
        <dbReference type="ARBA" id="ARBA00022552"/>
    </source>
</evidence>
<evidence type="ECO:0000256" key="3">
    <source>
        <dbReference type="ARBA" id="ARBA00022517"/>
    </source>
</evidence>
<keyword evidence="6 8" id="KW-0539">Nucleus</keyword>
<evidence type="ECO:0000256" key="6">
    <source>
        <dbReference type="ARBA" id="ARBA00023242"/>
    </source>
</evidence>
<feature type="compositionally biased region" description="Basic and acidic residues" evidence="9">
    <location>
        <begin position="1"/>
        <end position="28"/>
    </location>
</feature>
<evidence type="ECO:0000256" key="9">
    <source>
        <dbReference type="SAM" id="MobiDB-lite"/>
    </source>
</evidence>
<dbReference type="Proteomes" id="UP000738359">
    <property type="component" value="Unassembled WGS sequence"/>
</dbReference>
<dbReference type="InterPro" id="IPR002415">
    <property type="entry name" value="H/ACA_rnp_Nhp2-like"/>
</dbReference>
<evidence type="ECO:0000256" key="8">
    <source>
        <dbReference type="RuleBase" id="RU366039"/>
    </source>
</evidence>
<evidence type="ECO:0000256" key="2">
    <source>
        <dbReference type="ARBA" id="ARBA00007337"/>
    </source>
</evidence>
<dbReference type="GO" id="GO:0034513">
    <property type="term" value="F:box H/ACA snoRNA binding"/>
    <property type="evidence" value="ECO:0007669"/>
    <property type="project" value="UniProtKB-ARBA"/>
</dbReference>
<dbReference type="InterPro" id="IPR004037">
    <property type="entry name" value="Ribosomal_eL8-like_CS"/>
</dbReference>
<reference evidence="11" key="1">
    <citation type="journal article" date="2020" name="Fungal Divers.">
        <title>Resolving the Mortierellaceae phylogeny through synthesis of multi-gene phylogenetics and phylogenomics.</title>
        <authorList>
            <person name="Vandepol N."/>
            <person name="Liber J."/>
            <person name="Desiro A."/>
            <person name="Na H."/>
            <person name="Kennedy M."/>
            <person name="Barry K."/>
            <person name="Grigoriev I.V."/>
            <person name="Miller A.N."/>
            <person name="O'Donnell K."/>
            <person name="Stajich J.E."/>
            <person name="Bonito G."/>
        </authorList>
    </citation>
    <scope>NUCLEOTIDE SEQUENCE</scope>
    <source>
        <strain evidence="11">CK1249</strain>
    </source>
</reference>
<protein>
    <recommendedName>
        <fullName evidence="8">H/ACA ribonucleoprotein complex subunit 2</fullName>
    </recommendedName>
    <alternativeName>
        <fullName evidence="8">Nucleolar protein family A member 2</fullName>
    </alternativeName>
</protein>
<keyword evidence="5 8" id="KW-0694">RNA-binding</keyword>
<organism evidence="11 12">
    <name type="scientific">Mortierella alpina</name>
    <name type="common">Oleaginous fungus</name>
    <name type="synonym">Mortierella renispora</name>
    <dbReference type="NCBI Taxonomy" id="64518"/>
    <lineage>
        <taxon>Eukaryota</taxon>
        <taxon>Fungi</taxon>
        <taxon>Fungi incertae sedis</taxon>
        <taxon>Mucoromycota</taxon>
        <taxon>Mortierellomycotina</taxon>
        <taxon>Mortierellomycetes</taxon>
        <taxon>Mortierellales</taxon>
        <taxon>Mortierellaceae</taxon>
        <taxon>Mortierella</taxon>
    </lineage>
</organism>
<comment type="function">
    <text evidence="8">Common component of the spliceosome and rRNA processing machinery.</text>
</comment>
<keyword evidence="3" id="KW-0690">Ribosome biogenesis</keyword>
<dbReference type="Pfam" id="PF01248">
    <property type="entry name" value="Ribosomal_L7Ae"/>
    <property type="match status" value="1"/>
</dbReference>
<dbReference type="InterPro" id="IPR029064">
    <property type="entry name" value="Ribosomal_eL30-like_sf"/>
</dbReference>
<dbReference type="PANTHER" id="PTHR23105">
    <property type="entry name" value="RIBOSOMAL PROTEIN L7AE FAMILY MEMBER"/>
    <property type="match status" value="1"/>
</dbReference>
<dbReference type="GO" id="GO:0031118">
    <property type="term" value="P:rRNA pseudouridine synthesis"/>
    <property type="evidence" value="ECO:0007669"/>
    <property type="project" value="UniProtKB-ARBA"/>
</dbReference>
<dbReference type="GO" id="GO:0000398">
    <property type="term" value="P:mRNA splicing, via spliceosome"/>
    <property type="evidence" value="ECO:0007669"/>
    <property type="project" value="UniProtKB-UniRule"/>
</dbReference>
<dbReference type="SUPFAM" id="SSF55315">
    <property type="entry name" value="L30e-like"/>
    <property type="match status" value="1"/>
</dbReference>
<dbReference type="EMBL" id="JAAAHY010000489">
    <property type="protein sequence ID" value="KAF9963202.1"/>
    <property type="molecule type" value="Genomic_DNA"/>
</dbReference>
<comment type="function">
    <text evidence="8">Required for ribosome biogenesis. Part of a complex which catalyzes pseudouridylation of rRNA. This involves the isomerization of uridine such that the ribose is subsequently attached to C5, instead of the normal N1. Pseudouridine ('psi') residues may serve to stabilize the conformation of rRNAs.</text>
</comment>
<proteinExistence type="inferred from homology"/>
<dbReference type="AlphaFoldDB" id="A0A9P6J652"/>
<name>A0A9P6J652_MORAP</name>
<dbReference type="InterPro" id="IPR018492">
    <property type="entry name" value="Ribosomal_eL8/Nhp2"/>
</dbReference>
<dbReference type="PRINTS" id="PR00881">
    <property type="entry name" value="L7ARS6FAMILY"/>
</dbReference>
<feature type="domain" description="Ribosomal protein eL8/eL30/eS12/Gadd45" evidence="10">
    <location>
        <begin position="58"/>
        <end position="150"/>
    </location>
</feature>
<dbReference type="GO" id="GO:0031429">
    <property type="term" value="C:box H/ACA snoRNP complex"/>
    <property type="evidence" value="ECO:0007669"/>
    <property type="project" value="UniProtKB-UniRule"/>
</dbReference>
<dbReference type="FunFam" id="3.30.1330.30:FF:000015">
    <property type="entry name" value="H/ACA ribonucleoprotein complex subunit NHP2"/>
    <property type="match status" value="1"/>
</dbReference>
<sequence>MAKERKEKKEKKADKAEKVPKVEKKADADSDMETDAPARIVDISPIAAPLAADKLTKKLLKTVKKAAKAKHVKRGVKEVVKGLRKGEKGLVLIAGDISPIDVITHVPVLCEENDVPYVFLPSKEDLGTAGSTKRPTSCVMVVLGGKKKDMEGAKDYKELYDECFAKVKEMDEAITYN</sequence>
<dbReference type="PRINTS" id="PR00883">
    <property type="entry name" value="NUCLEARHMG"/>
</dbReference>
<gene>
    <name evidence="11" type="primary">NHP2</name>
    <name evidence="11" type="ORF">BGZ70_007570</name>
</gene>
<keyword evidence="7 8" id="KW-0687">Ribonucleoprotein</keyword>
<keyword evidence="12" id="KW-1185">Reference proteome</keyword>
<dbReference type="InterPro" id="IPR050257">
    <property type="entry name" value="eL8/uL1-like"/>
</dbReference>
<evidence type="ECO:0000256" key="7">
    <source>
        <dbReference type="ARBA" id="ARBA00023274"/>
    </source>
</evidence>
<dbReference type="Gene3D" id="3.30.1330.30">
    <property type="match status" value="1"/>
</dbReference>
<dbReference type="InterPro" id="IPR004038">
    <property type="entry name" value="Ribosomal_eL8/eL30/eS12/Gad45"/>
</dbReference>
<comment type="subcellular location">
    <subcellularLocation>
        <location evidence="1 8">Nucleus</location>
        <location evidence="1 8">Nucleolus</location>
    </subcellularLocation>
</comment>
<dbReference type="OrthoDB" id="5364946at2759"/>
<comment type="similarity">
    <text evidence="2 8">Belongs to the eukaryotic ribosomal protein eL8 family.</text>
</comment>
<accession>A0A9P6J652</accession>
<dbReference type="PROSITE" id="PS01082">
    <property type="entry name" value="RIBOSOMAL_L7AE"/>
    <property type="match status" value="1"/>
</dbReference>
<keyword evidence="4" id="KW-0698">rRNA processing</keyword>
<evidence type="ECO:0000313" key="11">
    <source>
        <dbReference type="EMBL" id="KAF9963202.1"/>
    </source>
</evidence>
<feature type="region of interest" description="Disordered" evidence="9">
    <location>
        <begin position="1"/>
        <end position="34"/>
    </location>
</feature>